<gene>
    <name evidence="1" type="ORF">CU097_012137</name>
</gene>
<reference evidence="1 2" key="1">
    <citation type="journal article" date="2018" name="G3 (Bethesda)">
        <title>Phylogenetic and Phylogenomic Definition of Rhizopus Species.</title>
        <authorList>
            <person name="Gryganskyi A.P."/>
            <person name="Golan J."/>
            <person name="Dolatabadi S."/>
            <person name="Mondo S."/>
            <person name="Robb S."/>
            <person name="Idnurm A."/>
            <person name="Muszewska A."/>
            <person name="Steczkiewicz K."/>
            <person name="Masonjones S."/>
            <person name="Liao H.L."/>
            <person name="Gajdeczka M.T."/>
            <person name="Anike F."/>
            <person name="Vuek A."/>
            <person name="Anishchenko I.M."/>
            <person name="Voigt K."/>
            <person name="de Hoog G.S."/>
            <person name="Smith M.E."/>
            <person name="Heitman J."/>
            <person name="Vilgalys R."/>
            <person name="Stajich J.E."/>
        </authorList>
    </citation>
    <scope>NUCLEOTIDE SEQUENCE [LARGE SCALE GENOMIC DNA]</scope>
    <source>
        <strain evidence="1 2">CBS 357.93</strain>
    </source>
</reference>
<sequence length="54" mass="6129">NVLAMILEKYMTTDDCSIDIPDLNANMVVTVSCNQQSLMQRSISIGLRTRKLKR</sequence>
<name>A0A367JH50_RHIAZ</name>
<feature type="non-terminal residue" evidence="1">
    <location>
        <position position="1"/>
    </location>
</feature>
<dbReference type="Proteomes" id="UP000252139">
    <property type="component" value="Unassembled WGS sequence"/>
</dbReference>
<evidence type="ECO:0000313" key="2">
    <source>
        <dbReference type="Proteomes" id="UP000252139"/>
    </source>
</evidence>
<proteinExistence type="predicted"/>
<evidence type="ECO:0000313" key="1">
    <source>
        <dbReference type="EMBL" id="RCH89247.1"/>
    </source>
</evidence>
<accession>A0A367JH50</accession>
<dbReference type="AlphaFoldDB" id="A0A367JH50"/>
<organism evidence="1 2">
    <name type="scientific">Rhizopus azygosporus</name>
    <name type="common">Rhizopus microsporus var. azygosporus</name>
    <dbReference type="NCBI Taxonomy" id="86630"/>
    <lineage>
        <taxon>Eukaryota</taxon>
        <taxon>Fungi</taxon>
        <taxon>Fungi incertae sedis</taxon>
        <taxon>Mucoromycota</taxon>
        <taxon>Mucoromycotina</taxon>
        <taxon>Mucoromycetes</taxon>
        <taxon>Mucorales</taxon>
        <taxon>Mucorineae</taxon>
        <taxon>Rhizopodaceae</taxon>
        <taxon>Rhizopus</taxon>
    </lineage>
</organism>
<keyword evidence="2" id="KW-1185">Reference proteome</keyword>
<dbReference type="EMBL" id="PJQL01001323">
    <property type="protein sequence ID" value="RCH89247.1"/>
    <property type="molecule type" value="Genomic_DNA"/>
</dbReference>
<protein>
    <submittedName>
        <fullName evidence="1">Uncharacterized protein</fullName>
    </submittedName>
</protein>
<comment type="caution">
    <text evidence="1">The sequence shown here is derived from an EMBL/GenBank/DDBJ whole genome shotgun (WGS) entry which is preliminary data.</text>
</comment>